<keyword evidence="2 5" id="KW-0238">DNA-binding</keyword>
<dbReference type="InterPro" id="IPR020449">
    <property type="entry name" value="Tscrpt_reg_AraC-type_HTH"/>
</dbReference>
<dbReference type="OrthoDB" id="1650670at2"/>
<name>A0A1H9MA87_BUTFI</name>
<dbReference type="GO" id="GO:0003700">
    <property type="term" value="F:DNA-binding transcription factor activity"/>
    <property type="evidence" value="ECO:0007669"/>
    <property type="project" value="InterPro"/>
</dbReference>
<evidence type="ECO:0000256" key="2">
    <source>
        <dbReference type="ARBA" id="ARBA00023125"/>
    </source>
</evidence>
<dbReference type="SUPFAM" id="SSF46689">
    <property type="entry name" value="Homeodomain-like"/>
    <property type="match status" value="2"/>
</dbReference>
<dbReference type="InterPro" id="IPR018062">
    <property type="entry name" value="HTH_AraC-typ_CS"/>
</dbReference>
<dbReference type="PROSITE" id="PS00041">
    <property type="entry name" value="HTH_ARAC_FAMILY_1"/>
    <property type="match status" value="1"/>
</dbReference>
<dbReference type="PRINTS" id="PR00032">
    <property type="entry name" value="HTHARAC"/>
</dbReference>
<dbReference type="Gene3D" id="1.10.10.60">
    <property type="entry name" value="Homeodomain-like"/>
    <property type="match status" value="2"/>
</dbReference>
<keyword evidence="3" id="KW-0804">Transcription</keyword>
<dbReference type="eggNOG" id="COG2207">
    <property type="taxonomic scope" value="Bacteria"/>
</dbReference>
<keyword evidence="1" id="KW-0805">Transcription regulation</keyword>
<dbReference type="AlphaFoldDB" id="A0A1H9MA87"/>
<dbReference type="RefSeq" id="WP_022759376.1">
    <property type="nucleotide sequence ID" value="NZ_FOGJ01000003.1"/>
</dbReference>
<dbReference type="Proteomes" id="UP000182584">
    <property type="component" value="Unassembled WGS sequence"/>
</dbReference>
<proteinExistence type="predicted"/>
<evidence type="ECO:0000256" key="1">
    <source>
        <dbReference type="ARBA" id="ARBA00023015"/>
    </source>
</evidence>
<dbReference type="PANTHER" id="PTHR43280:SF2">
    <property type="entry name" value="HTH-TYPE TRANSCRIPTIONAL REGULATOR EXSA"/>
    <property type="match status" value="1"/>
</dbReference>
<sequence>MKNQYLDYAVSFFNKLNLGTNVVNVGEPLPDDIDLGLRKAIMSKKTESILDFEGINQSFIDQHIIYMLTDIYSCHSIIIPIPEQELNTALFVGPYLTEVSGIHRTIAICDKLGIPKNLRVFINQFFATIPSISDSSVLEAFLETLGENIYGPGQFKIEYLKQQESGDAEYLPTMDKDNYEDIMERLEYRYQLEEKVIDCISRGDFNAAMKYSTDQAISNIDNRSTNTLRSKKNNMLAFNTICRKGAERGNVHPVHLDEMSRRMAILIENMTSPNQVQDVHREILKKYCNMVQRNSTTGYSPTMQKVINHIMLSLTDTDLTLQSTADSLGLNKSYLATLFKKETGKTFTTYVNDKRIDHAIFLLNSSDLQVQEIASSCGIPDVTYFTRIFKKEKGMTPKQYRKMLSQK</sequence>
<accession>A0A1H9MA87</accession>
<dbReference type="GO" id="GO:0043565">
    <property type="term" value="F:sequence-specific DNA binding"/>
    <property type="evidence" value="ECO:0007669"/>
    <property type="project" value="InterPro"/>
</dbReference>
<evidence type="ECO:0000313" key="5">
    <source>
        <dbReference type="EMBL" id="SER20604.1"/>
    </source>
</evidence>
<evidence type="ECO:0000256" key="3">
    <source>
        <dbReference type="ARBA" id="ARBA00023163"/>
    </source>
</evidence>
<dbReference type="PROSITE" id="PS01124">
    <property type="entry name" value="HTH_ARAC_FAMILY_2"/>
    <property type="match status" value="1"/>
</dbReference>
<protein>
    <submittedName>
        <fullName evidence="5">AraC-type DNA-binding protein</fullName>
    </submittedName>
</protein>
<dbReference type="PANTHER" id="PTHR43280">
    <property type="entry name" value="ARAC-FAMILY TRANSCRIPTIONAL REGULATOR"/>
    <property type="match status" value="1"/>
</dbReference>
<feature type="domain" description="HTH araC/xylS-type" evidence="4">
    <location>
        <begin position="304"/>
        <end position="403"/>
    </location>
</feature>
<gene>
    <name evidence="5" type="ORF">SAMN04487884_10320</name>
</gene>
<reference evidence="5 6" key="1">
    <citation type="submission" date="2016-10" db="EMBL/GenBank/DDBJ databases">
        <authorList>
            <person name="de Groot N.N."/>
        </authorList>
    </citation>
    <scope>NUCLEOTIDE SEQUENCE [LARGE SCALE GENOMIC DNA]</scope>
    <source>
        <strain evidence="5 6">AR40</strain>
    </source>
</reference>
<evidence type="ECO:0000259" key="4">
    <source>
        <dbReference type="PROSITE" id="PS01124"/>
    </source>
</evidence>
<dbReference type="EMBL" id="FOGJ01000003">
    <property type="protein sequence ID" value="SER20604.1"/>
    <property type="molecule type" value="Genomic_DNA"/>
</dbReference>
<organism evidence="5 6">
    <name type="scientific">Butyrivibrio fibrisolvens</name>
    <dbReference type="NCBI Taxonomy" id="831"/>
    <lineage>
        <taxon>Bacteria</taxon>
        <taxon>Bacillati</taxon>
        <taxon>Bacillota</taxon>
        <taxon>Clostridia</taxon>
        <taxon>Lachnospirales</taxon>
        <taxon>Lachnospiraceae</taxon>
        <taxon>Butyrivibrio</taxon>
    </lineage>
</organism>
<dbReference type="InterPro" id="IPR018060">
    <property type="entry name" value="HTH_AraC"/>
</dbReference>
<dbReference type="InterPro" id="IPR009057">
    <property type="entry name" value="Homeodomain-like_sf"/>
</dbReference>
<dbReference type="SMART" id="SM00342">
    <property type="entry name" value="HTH_ARAC"/>
    <property type="match status" value="1"/>
</dbReference>
<evidence type="ECO:0000313" key="6">
    <source>
        <dbReference type="Proteomes" id="UP000182584"/>
    </source>
</evidence>
<dbReference type="Pfam" id="PF12833">
    <property type="entry name" value="HTH_18"/>
    <property type="match status" value="1"/>
</dbReference>